<reference evidence="2 3" key="1">
    <citation type="submission" date="2013-04" db="EMBL/GenBank/DDBJ databases">
        <title>The Genome Sequence of Treponema maltophilum ATCC 51939.</title>
        <authorList>
            <consortium name="The Broad Institute Genomics Platform"/>
            <person name="Earl A."/>
            <person name="Ward D."/>
            <person name="Feldgarden M."/>
            <person name="Gevers D."/>
            <person name="Leonetti C."/>
            <person name="Blanton J.M."/>
            <person name="Dewhirst F.E."/>
            <person name="Izard J."/>
            <person name="Walker B."/>
            <person name="Young S."/>
            <person name="Zeng Q."/>
            <person name="Gargeya S."/>
            <person name="Fitzgerald M."/>
            <person name="Haas B."/>
            <person name="Abouelleil A."/>
            <person name="Allen A.W."/>
            <person name="Alvarado L."/>
            <person name="Arachchi H.M."/>
            <person name="Berlin A.M."/>
            <person name="Chapman S.B."/>
            <person name="Gainer-Dewar J."/>
            <person name="Goldberg J."/>
            <person name="Griggs A."/>
            <person name="Gujja S."/>
            <person name="Hansen M."/>
            <person name="Howarth C."/>
            <person name="Imamovic A."/>
            <person name="Ireland A."/>
            <person name="Larimer J."/>
            <person name="McCowan C."/>
            <person name="Murphy C."/>
            <person name="Pearson M."/>
            <person name="Poon T.W."/>
            <person name="Priest M."/>
            <person name="Roberts A."/>
            <person name="Saif S."/>
            <person name="Shea T."/>
            <person name="Sisk P."/>
            <person name="Sykes S."/>
            <person name="Wortman J."/>
            <person name="Nusbaum C."/>
            <person name="Birren B."/>
        </authorList>
    </citation>
    <scope>NUCLEOTIDE SEQUENCE [LARGE SCALE GENOMIC DNA]</scope>
    <source>
        <strain evidence="2 3">ATCC 51939</strain>
    </source>
</reference>
<protein>
    <recommendedName>
        <fullName evidence="1">Peptidase M28 domain-containing protein</fullName>
    </recommendedName>
</protein>
<name>S3JYV0_TREMA</name>
<feature type="domain" description="Peptidase M28" evidence="1">
    <location>
        <begin position="65"/>
        <end position="225"/>
    </location>
</feature>
<dbReference type="HOGENOM" id="CLU_911966_0_0_12"/>
<dbReference type="Pfam" id="PF04389">
    <property type="entry name" value="Peptidase_M28"/>
    <property type="match status" value="1"/>
</dbReference>
<gene>
    <name evidence="2" type="ORF">HMPREF9194_00727</name>
</gene>
<evidence type="ECO:0000259" key="1">
    <source>
        <dbReference type="Pfam" id="PF04389"/>
    </source>
</evidence>
<evidence type="ECO:0000313" key="3">
    <source>
        <dbReference type="Proteomes" id="UP000014541"/>
    </source>
</evidence>
<evidence type="ECO:0000313" key="2">
    <source>
        <dbReference type="EMBL" id="EPF30410.1"/>
    </source>
</evidence>
<proteinExistence type="predicted"/>
<comment type="caution">
    <text evidence="2">The sequence shown here is derived from an EMBL/GenBank/DDBJ whole genome shotgun (WGS) entry which is preliminary data.</text>
</comment>
<dbReference type="RefSeq" id="WP_016525021.1">
    <property type="nucleotide sequence ID" value="NZ_KE332518.1"/>
</dbReference>
<dbReference type="OrthoDB" id="9762302at2"/>
<dbReference type="InterPro" id="IPR007484">
    <property type="entry name" value="Peptidase_M28"/>
</dbReference>
<dbReference type="SUPFAM" id="SSF53187">
    <property type="entry name" value="Zn-dependent exopeptidases"/>
    <property type="match status" value="1"/>
</dbReference>
<accession>S3JYV0</accession>
<dbReference type="EMBL" id="ATFF01000006">
    <property type="protein sequence ID" value="EPF30410.1"/>
    <property type="molecule type" value="Genomic_DNA"/>
</dbReference>
<dbReference type="AlphaFoldDB" id="S3JYV0"/>
<dbReference type="Gene3D" id="3.40.630.10">
    <property type="entry name" value="Zn peptidases"/>
    <property type="match status" value="1"/>
</dbReference>
<organism evidence="2 3">
    <name type="scientific">Treponema maltophilum ATCC 51939</name>
    <dbReference type="NCBI Taxonomy" id="1125699"/>
    <lineage>
        <taxon>Bacteria</taxon>
        <taxon>Pseudomonadati</taxon>
        <taxon>Spirochaetota</taxon>
        <taxon>Spirochaetia</taxon>
        <taxon>Spirochaetales</taxon>
        <taxon>Treponemataceae</taxon>
        <taxon>Treponema</taxon>
    </lineage>
</organism>
<sequence length="343" mass="36760">MSFLPDDFGGFIAPGCDRRTFLENLLKKAHIDFDPITTGDCVHLCVRFPSSAYNSLFKIKTVLVHYDRACAPDGSFITPGANDNSAAVFQVLRFAERLMHNEIPLPGGVHNMRIFFTDGEELGASSVSGAKAQGAFALASLFRKLGIINDDVFVLDGCGRGDVLTVSTAGKNSNAPLGFAKRFDALFAHACSLAKEASKGKWISVPVPYGDNAGFLSCGIPAVALTVLPSDEAAVYMRQLQKDKAFAQAVMNRGVAAHGAGFLSKDLSAGSAAGKKNTAALSPAAELRKKGIDPAQSLLLSEKLPRTWRLMHTMLDDETSLTPQSFALMERFLNLLALSRRCA</sequence>
<dbReference type="Proteomes" id="UP000014541">
    <property type="component" value="Unassembled WGS sequence"/>
</dbReference>
<keyword evidence="3" id="KW-1185">Reference proteome</keyword>
<dbReference type="PATRIC" id="fig|1125699.3.peg.739"/>
<dbReference type="eggNOG" id="ENOG5031CFX">
    <property type="taxonomic scope" value="Bacteria"/>
</dbReference>
<dbReference type="STRING" id="1125699.HMPREF9194_00727"/>